<evidence type="ECO:0000256" key="1">
    <source>
        <dbReference type="ARBA" id="ARBA00001614"/>
    </source>
</evidence>
<dbReference type="InterPro" id="IPR014718">
    <property type="entry name" value="GH-type_carb-bd"/>
</dbReference>
<keyword evidence="16" id="KW-1185">Reference proteome</keyword>
<keyword evidence="8" id="KW-0106">Calcium</keyword>
<evidence type="ECO:0000256" key="2">
    <source>
        <dbReference type="ARBA" id="ARBA00001913"/>
    </source>
</evidence>
<dbReference type="SUPFAM" id="SSF74650">
    <property type="entry name" value="Galactose mutarotase-like"/>
    <property type="match status" value="1"/>
</dbReference>
<dbReference type="GO" id="GO:0005737">
    <property type="term" value="C:cytoplasm"/>
    <property type="evidence" value="ECO:0007669"/>
    <property type="project" value="TreeGrafter"/>
</dbReference>
<feature type="binding site" evidence="13">
    <location>
        <position position="241"/>
    </location>
    <ligand>
        <name>beta-D-galactose</name>
        <dbReference type="ChEBI" id="CHEBI:27667"/>
    </ligand>
</feature>
<protein>
    <recommendedName>
        <fullName evidence="7 11">Aldose 1-epimerase</fullName>
        <ecNumber evidence="6 11">5.1.3.3</ecNumber>
    </recommendedName>
</protein>
<gene>
    <name evidence="15" type="ORF">FUA23_11845</name>
</gene>
<dbReference type="InterPro" id="IPR008183">
    <property type="entry name" value="Aldose_1/G6P_1-epimerase"/>
</dbReference>
<comment type="cofactor">
    <cofactor evidence="2">
        <name>Ca(2+)</name>
        <dbReference type="ChEBI" id="CHEBI:29108"/>
    </cofactor>
</comment>
<dbReference type="PANTHER" id="PTHR10091:SF0">
    <property type="entry name" value="GALACTOSE MUTAROTASE"/>
    <property type="match status" value="1"/>
</dbReference>
<evidence type="ECO:0000256" key="4">
    <source>
        <dbReference type="ARBA" id="ARBA00006206"/>
    </source>
</evidence>
<dbReference type="RefSeq" id="WP_147930959.1">
    <property type="nucleotide sequence ID" value="NZ_VOXD01000016.1"/>
</dbReference>
<evidence type="ECO:0000256" key="5">
    <source>
        <dbReference type="ARBA" id="ARBA00011245"/>
    </source>
</evidence>
<comment type="catalytic activity">
    <reaction evidence="1 11">
        <text>alpha-D-glucose = beta-D-glucose</text>
        <dbReference type="Rhea" id="RHEA:10264"/>
        <dbReference type="ChEBI" id="CHEBI:15903"/>
        <dbReference type="ChEBI" id="CHEBI:17925"/>
        <dbReference type="EC" id="5.1.3.3"/>
    </reaction>
</comment>
<dbReference type="InterPro" id="IPR018052">
    <property type="entry name" value="Ald1_epimerase_CS"/>
</dbReference>
<evidence type="ECO:0000256" key="14">
    <source>
        <dbReference type="PIRSR" id="PIRSR005096-3"/>
    </source>
</evidence>
<dbReference type="CDD" id="cd09019">
    <property type="entry name" value="galactose_mutarotase_like"/>
    <property type="match status" value="1"/>
</dbReference>
<evidence type="ECO:0000256" key="6">
    <source>
        <dbReference type="ARBA" id="ARBA00013185"/>
    </source>
</evidence>
<evidence type="ECO:0000256" key="12">
    <source>
        <dbReference type="PIRSR" id="PIRSR005096-1"/>
    </source>
</evidence>
<dbReference type="Gene3D" id="2.70.98.10">
    <property type="match status" value="1"/>
</dbReference>
<dbReference type="OrthoDB" id="9779408at2"/>
<feature type="binding site" evidence="14">
    <location>
        <begin position="171"/>
        <end position="173"/>
    </location>
    <ligand>
        <name>beta-D-galactose</name>
        <dbReference type="ChEBI" id="CHEBI:27667"/>
    </ligand>
</feature>
<dbReference type="InterPro" id="IPR015443">
    <property type="entry name" value="Aldose_1-epimerase"/>
</dbReference>
<keyword evidence="9 11" id="KW-0413">Isomerase</keyword>
<dbReference type="Proteomes" id="UP000321907">
    <property type="component" value="Unassembled WGS sequence"/>
</dbReference>
<feature type="active site" description="Proton donor" evidence="12">
    <location>
        <position position="171"/>
    </location>
</feature>
<dbReference type="EMBL" id="VOXD01000016">
    <property type="protein sequence ID" value="TXF89197.1"/>
    <property type="molecule type" value="Genomic_DNA"/>
</dbReference>
<feature type="active site" description="Proton acceptor" evidence="12">
    <location>
        <position position="306"/>
    </location>
</feature>
<dbReference type="GO" id="GO:0033499">
    <property type="term" value="P:galactose catabolic process via UDP-galactose, Leloir pathway"/>
    <property type="evidence" value="ECO:0007669"/>
    <property type="project" value="TreeGrafter"/>
</dbReference>
<evidence type="ECO:0000256" key="3">
    <source>
        <dbReference type="ARBA" id="ARBA00005028"/>
    </source>
</evidence>
<dbReference type="PIRSF" id="PIRSF005096">
    <property type="entry name" value="GALM"/>
    <property type="match status" value="1"/>
</dbReference>
<reference evidence="15 16" key="1">
    <citation type="submission" date="2019-08" db="EMBL/GenBank/DDBJ databases">
        <title>Lewinella sp. strain SSH13 Genome sequencing and assembly.</title>
        <authorList>
            <person name="Kim I."/>
        </authorList>
    </citation>
    <scope>NUCLEOTIDE SEQUENCE [LARGE SCALE GENOMIC DNA]</scope>
    <source>
        <strain evidence="15 16">SSH13</strain>
    </source>
</reference>
<comment type="caution">
    <text evidence="15">The sequence shown here is derived from an EMBL/GenBank/DDBJ whole genome shotgun (WGS) entry which is preliminary data.</text>
</comment>
<evidence type="ECO:0000256" key="9">
    <source>
        <dbReference type="ARBA" id="ARBA00023235"/>
    </source>
</evidence>
<evidence type="ECO:0000256" key="8">
    <source>
        <dbReference type="ARBA" id="ARBA00022837"/>
    </source>
</evidence>
<dbReference type="InterPro" id="IPR011013">
    <property type="entry name" value="Gal_mutarotase_sf_dom"/>
</dbReference>
<dbReference type="Pfam" id="PF01263">
    <property type="entry name" value="Aldose_epim"/>
    <property type="match status" value="1"/>
</dbReference>
<dbReference type="EC" id="5.1.3.3" evidence="6 11"/>
<dbReference type="GO" id="GO:0030246">
    <property type="term" value="F:carbohydrate binding"/>
    <property type="evidence" value="ECO:0007669"/>
    <property type="project" value="InterPro"/>
</dbReference>
<evidence type="ECO:0000256" key="11">
    <source>
        <dbReference type="PIRNR" id="PIRNR005096"/>
    </source>
</evidence>
<organism evidence="15 16">
    <name type="scientific">Neolewinella aurantiaca</name>
    <dbReference type="NCBI Taxonomy" id="2602767"/>
    <lineage>
        <taxon>Bacteria</taxon>
        <taxon>Pseudomonadati</taxon>
        <taxon>Bacteroidota</taxon>
        <taxon>Saprospiria</taxon>
        <taxon>Saprospirales</taxon>
        <taxon>Lewinellaceae</taxon>
        <taxon>Neolewinella</taxon>
    </lineage>
</organism>
<evidence type="ECO:0000313" key="15">
    <source>
        <dbReference type="EMBL" id="TXF89197.1"/>
    </source>
</evidence>
<accession>A0A5C7FHE5</accession>
<comment type="pathway">
    <text evidence="3 11">Carbohydrate metabolism; hexose metabolism.</text>
</comment>
<dbReference type="AlphaFoldDB" id="A0A5C7FHE5"/>
<proteinExistence type="inferred from homology"/>
<comment type="similarity">
    <text evidence="4 11">Belongs to the aldose epimerase family.</text>
</comment>
<sequence length="339" mass="37308">MPTISDKAWSHQAKQFTLTNARGNTVKLTDYGATVTSIVIDGKEMVLGFDDIQGYLGEQPYFGATIGRYGNRIAKGQFTLDGETFQLPVNNGPNCLHGGIVAFDKKIWKSEFSTNDNEASVAFSLESEDGDEGFPGKLSTEVVFVWTNNNELKIQYQAVTTKPTVVNLTNHSYFNISDAPTIEGLELELKAAQYVPVDDASIPLGHLEPVTGSPFDFTTAKPVGQDLRANHPQIEIANGYDHTWVIDGHSGELREFALLTDPVSGRKLRAFTTEPGVQVFTANFAEGQFKERNGRPVLPYGAICMETQHFPDSPNQPNFPSTVLRPGEVYSSATVYRFE</sequence>
<dbReference type="NCBIfam" id="NF008277">
    <property type="entry name" value="PRK11055.1"/>
    <property type="match status" value="1"/>
</dbReference>
<evidence type="ECO:0000256" key="7">
    <source>
        <dbReference type="ARBA" id="ARBA00014165"/>
    </source>
</evidence>
<evidence type="ECO:0000256" key="10">
    <source>
        <dbReference type="ARBA" id="ARBA00023277"/>
    </source>
</evidence>
<comment type="subunit">
    <text evidence="5">Monomer.</text>
</comment>
<dbReference type="UniPathway" id="UPA00242"/>
<dbReference type="PROSITE" id="PS00545">
    <property type="entry name" value="ALDOSE_1_EPIMERASE"/>
    <property type="match status" value="1"/>
</dbReference>
<evidence type="ECO:0000313" key="16">
    <source>
        <dbReference type="Proteomes" id="UP000321907"/>
    </source>
</evidence>
<dbReference type="InterPro" id="IPR047215">
    <property type="entry name" value="Galactose_mutarotase-like"/>
</dbReference>
<name>A0A5C7FHE5_9BACT</name>
<dbReference type="PANTHER" id="PTHR10091">
    <property type="entry name" value="ALDOSE-1-EPIMERASE"/>
    <property type="match status" value="1"/>
</dbReference>
<dbReference type="GO" id="GO:0004034">
    <property type="term" value="F:aldose 1-epimerase activity"/>
    <property type="evidence" value="ECO:0007669"/>
    <property type="project" value="UniProtKB-EC"/>
</dbReference>
<feature type="binding site" evidence="14">
    <location>
        <begin position="71"/>
        <end position="72"/>
    </location>
    <ligand>
        <name>beta-D-galactose</name>
        <dbReference type="ChEBI" id="CHEBI:27667"/>
    </ligand>
</feature>
<keyword evidence="10 11" id="KW-0119">Carbohydrate metabolism</keyword>
<dbReference type="GO" id="GO:0006006">
    <property type="term" value="P:glucose metabolic process"/>
    <property type="evidence" value="ECO:0007669"/>
    <property type="project" value="TreeGrafter"/>
</dbReference>
<evidence type="ECO:0000256" key="13">
    <source>
        <dbReference type="PIRSR" id="PIRSR005096-2"/>
    </source>
</evidence>